<dbReference type="EC" id="5.4.2.12" evidence="2"/>
<dbReference type="CDD" id="cd07067">
    <property type="entry name" value="HP_PGM_like"/>
    <property type="match status" value="1"/>
</dbReference>
<dbReference type="RefSeq" id="WP_179828529.1">
    <property type="nucleotide sequence ID" value="NZ_JACCFS010000001.1"/>
</dbReference>
<feature type="compositionally biased region" description="Pro residues" evidence="1">
    <location>
        <begin position="16"/>
        <end position="42"/>
    </location>
</feature>
<dbReference type="Pfam" id="PF00300">
    <property type="entry name" value="His_Phos_1"/>
    <property type="match status" value="1"/>
</dbReference>
<dbReference type="NCBIfam" id="TIGR03848">
    <property type="entry name" value="MSMEG_4193"/>
    <property type="match status" value="1"/>
</dbReference>
<gene>
    <name evidence="2" type="ORF">HNR10_005522</name>
</gene>
<dbReference type="GO" id="GO:0004619">
    <property type="term" value="F:phosphoglycerate mutase activity"/>
    <property type="evidence" value="ECO:0007669"/>
    <property type="project" value="UniProtKB-EC"/>
</dbReference>
<keyword evidence="3" id="KW-1185">Reference proteome</keyword>
<dbReference type="PANTHER" id="PTHR48100">
    <property type="entry name" value="BROAD-SPECIFICITY PHOSPHATASE YOR283W-RELATED"/>
    <property type="match status" value="1"/>
</dbReference>
<protein>
    <submittedName>
        <fullName evidence="2">Putative phosphoglycerate mutase</fullName>
        <ecNumber evidence="2">5.4.2.12</ecNumber>
    </submittedName>
</protein>
<organism evidence="2 3">
    <name type="scientific">Nocardiopsis aegyptia</name>
    <dbReference type="NCBI Taxonomy" id="220378"/>
    <lineage>
        <taxon>Bacteria</taxon>
        <taxon>Bacillati</taxon>
        <taxon>Actinomycetota</taxon>
        <taxon>Actinomycetes</taxon>
        <taxon>Streptosporangiales</taxon>
        <taxon>Nocardiopsidaceae</taxon>
        <taxon>Nocardiopsis</taxon>
    </lineage>
</organism>
<dbReference type="GO" id="GO:0016791">
    <property type="term" value="F:phosphatase activity"/>
    <property type="evidence" value="ECO:0007669"/>
    <property type="project" value="TreeGrafter"/>
</dbReference>
<dbReference type="Gene3D" id="3.40.50.1240">
    <property type="entry name" value="Phosphoglycerate mutase-like"/>
    <property type="match status" value="1"/>
</dbReference>
<feature type="region of interest" description="Disordered" evidence="1">
    <location>
        <begin position="259"/>
        <end position="282"/>
    </location>
</feature>
<sequence>MATSTAPRGASSASAAPPPADRPTPGPQPSPEPARPAPPPPAAITLLLVRHGMTDATGPRLAGRAPGLHLNDTGREQAADAARRLGGLRLAALVSSPLERCQETAQAIARHLDTAVTTDERFIECDYGSWTGRTLSELAEEPLWRVVQDHPSAARFPGGESLAASSARAVAAVRDWNTRLLQEHGTAEEGAPPPVYAVCAHGDIIKAIVADALGLHLDMFQRLRVDPGSVTSITYTRTRPFLNVLNDTGEGLVGTLPTRTEARGDAAVGGGAGGGGSGAETP</sequence>
<evidence type="ECO:0000256" key="1">
    <source>
        <dbReference type="SAM" id="MobiDB-lite"/>
    </source>
</evidence>
<dbReference type="InterPro" id="IPR022492">
    <property type="entry name" value="Phosphomutase_MSMEG4193_put"/>
</dbReference>
<dbReference type="Proteomes" id="UP000572051">
    <property type="component" value="Unassembled WGS sequence"/>
</dbReference>
<feature type="region of interest" description="Disordered" evidence="1">
    <location>
        <begin position="1"/>
        <end position="42"/>
    </location>
</feature>
<proteinExistence type="predicted"/>
<feature type="compositionally biased region" description="Gly residues" evidence="1">
    <location>
        <begin position="267"/>
        <end position="282"/>
    </location>
</feature>
<dbReference type="SUPFAM" id="SSF53254">
    <property type="entry name" value="Phosphoglycerate mutase-like"/>
    <property type="match status" value="1"/>
</dbReference>
<evidence type="ECO:0000313" key="3">
    <source>
        <dbReference type="Proteomes" id="UP000572051"/>
    </source>
</evidence>
<dbReference type="SMART" id="SM00855">
    <property type="entry name" value="PGAM"/>
    <property type="match status" value="1"/>
</dbReference>
<dbReference type="InterPro" id="IPR029033">
    <property type="entry name" value="His_PPase_superfam"/>
</dbReference>
<evidence type="ECO:0000313" key="2">
    <source>
        <dbReference type="EMBL" id="NYJ37641.1"/>
    </source>
</evidence>
<reference evidence="2 3" key="1">
    <citation type="submission" date="2020-07" db="EMBL/GenBank/DDBJ databases">
        <title>Sequencing the genomes of 1000 actinobacteria strains.</title>
        <authorList>
            <person name="Klenk H.-P."/>
        </authorList>
    </citation>
    <scope>NUCLEOTIDE SEQUENCE [LARGE SCALE GENOMIC DNA]</scope>
    <source>
        <strain evidence="2 3">DSM 44442</strain>
    </source>
</reference>
<feature type="compositionally biased region" description="Low complexity" evidence="1">
    <location>
        <begin position="1"/>
        <end position="15"/>
    </location>
</feature>
<dbReference type="GO" id="GO:0005737">
    <property type="term" value="C:cytoplasm"/>
    <property type="evidence" value="ECO:0007669"/>
    <property type="project" value="TreeGrafter"/>
</dbReference>
<dbReference type="AlphaFoldDB" id="A0A7Z0ETR1"/>
<name>A0A7Z0ETR1_9ACTN</name>
<keyword evidence="2" id="KW-0413">Isomerase</keyword>
<dbReference type="EMBL" id="JACCFS010000001">
    <property type="protein sequence ID" value="NYJ37641.1"/>
    <property type="molecule type" value="Genomic_DNA"/>
</dbReference>
<comment type="caution">
    <text evidence="2">The sequence shown here is derived from an EMBL/GenBank/DDBJ whole genome shotgun (WGS) entry which is preliminary data.</text>
</comment>
<accession>A0A7Z0ETR1</accession>
<dbReference type="PANTHER" id="PTHR48100:SF2">
    <property type="entry name" value="CONSERVED PROTEIN"/>
    <property type="match status" value="1"/>
</dbReference>
<dbReference type="InterPro" id="IPR050275">
    <property type="entry name" value="PGM_Phosphatase"/>
</dbReference>
<dbReference type="InterPro" id="IPR013078">
    <property type="entry name" value="His_Pase_superF_clade-1"/>
</dbReference>